<sequence>MSDIRLKKITVESSPLIIQNGDVSILNTTISNSILNGSLVSNGGISINSTYEASSMTAGGSLTVGGGVGIMKSIFIGKNLNMDTSNGIIVVGGVTENRMYLDNISNKHFYISPDGINRRFDLYDSTLYINITTSSLNSSTGSLCVDGGISINTTENVTNSSNGGAFTVAGGVGIGKNLRVGGNTIISESLTTGSLAVENINATNITVSNTIINNAVITNSTNTNLVTTNITSSGVVVTDIVSTNATNSNLINTAFTSGGGVITNVVLTNATNSNLVTTNITSTNAVVTNLLNTNVTTSNAIVSNLAVTNCTNTNFVNTNMSSSVGMITNIFSTNQTNTNLLNTNISSSVGVITNILNTTITSTNSVITNGLITNGTNTNIVNTNITSSGAVITDIFSTNQTNSNLLNTNISSTNAIITNADVTNSTISNIVNTTFTSGGGVITNVVSTNQTNSNLLNTNITSTNLIVSNLSVTNSTSTNFVNTNITVASAIITNLFATNLTNSNLLNTALTSGGARITNDIYIGGNQYVSGVTNYNSDSNNVINLYDASNFKRFSLDKDLSSHDFSISRYNSLGNELEKPFNISYLTGAITFNNTIASSSVLSAAIIIKGGISIQTTRLAQSESDGGALTIAGGVGIGSNLYIGGDVFMKSTTESVDVSTGSLIINGGVAISKNLNVLGNTLIVGNLTVNGLTTSINTTNTVIKDNLLVLNSAPAGSNDSGIIISRYQQDNDTASGDIVNATDPLVMTIPSQVGLTSTEIKLHSSASASDNYYTNWWIKVTSGFSNDQVRKITSYSGSTKIATISSTWTTQNPSGGDYVYIYNKPIVGIIFNELNDRFEFGSTVQDPGKTNVSFTDYIPITFSSASSVSTSNSSSVTSGSVLIAGGVSISNSTDAGSITNGGTFTTLGGASIGKTLYCQTLNVNGVNMTPNNGDIFTSISFNANNNQSVASNITGLLFSGYWGFDCYLTARVVATTNLYTHFHIRGVNKGTSWEIIKTYVGDDTGIEFYITTGGQLQYTTPNISGFVSCIFKARALVN</sequence>
<protein>
    <submittedName>
        <fullName evidence="1">Uncharacterized protein</fullName>
    </submittedName>
</protein>
<proteinExistence type="predicted"/>
<dbReference type="EMBL" id="MN740715">
    <property type="protein sequence ID" value="QHS80654.1"/>
    <property type="molecule type" value="Genomic_DNA"/>
</dbReference>
<evidence type="ECO:0000313" key="1">
    <source>
        <dbReference type="EMBL" id="QHS80654.1"/>
    </source>
</evidence>
<accession>A0A6C0ALG3</accession>
<dbReference type="EMBL" id="MN740714">
    <property type="protein sequence ID" value="QHS80598.1"/>
    <property type="molecule type" value="Genomic_DNA"/>
</dbReference>
<organism evidence="1">
    <name type="scientific">viral metagenome</name>
    <dbReference type="NCBI Taxonomy" id="1070528"/>
    <lineage>
        <taxon>unclassified sequences</taxon>
        <taxon>metagenomes</taxon>
        <taxon>organismal metagenomes</taxon>
    </lineage>
</organism>
<reference evidence="1" key="1">
    <citation type="journal article" date="2020" name="Nature">
        <title>Giant virus diversity and host interactions through global metagenomics.</title>
        <authorList>
            <person name="Schulz F."/>
            <person name="Roux S."/>
            <person name="Paez-Espino D."/>
            <person name="Jungbluth S."/>
            <person name="Walsh D.A."/>
            <person name="Denef V.J."/>
            <person name="McMahon K.D."/>
            <person name="Konstantinidis K.T."/>
            <person name="Eloe-Fadrosh E.A."/>
            <person name="Kyrpides N.C."/>
            <person name="Woyke T."/>
        </authorList>
    </citation>
    <scope>NUCLEOTIDE SEQUENCE</scope>
    <source>
        <strain evidence="1">GVMAG-S-1091796-13</strain>
    </source>
</reference>
<dbReference type="AlphaFoldDB" id="A0A6C0ALG3"/>
<name>A0A6C0ALG3_9ZZZZ</name>